<dbReference type="GO" id="GO:0044874">
    <property type="term" value="P:lipoprotein localization to outer membrane"/>
    <property type="evidence" value="ECO:0007669"/>
    <property type="project" value="UniProtKB-UniRule"/>
</dbReference>
<evidence type="ECO:0000256" key="11">
    <source>
        <dbReference type="ARBA" id="ARBA00023237"/>
    </source>
</evidence>
<keyword evidence="10 13" id="KW-0143">Chaperone</keyword>
<dbReference type="Pfam" id="PF03550">
    <property type="entry name" value="LolB"/>
    <property type="match status" value="1"/>
</dbReference>
<keyword evidence="17" id="KW-1185">Reference proteome</keyword>
<dbReference type="Proteomes" id="UP000289784">
    <property type="component" value="Unassembled WGS sequence"/>
</dbReference>
<proteinExistence type="inferred from homology"/>
<protein>
    <recommendedName>
        <fullName evidence="4 13">Outer-membrane lipoprotein LolB</fullName>
    </recommendedName>
</protein>
<evidence type="ECO:0000256" key="2">
    <source>
        <dbReference type="ARBA" id="ARBA00009696"/>
    </source>
</evidence>
<comment type="function">
    <text evidence="13">Plays a critical role in the incorporation of lipoproteins in the outer membrane after they are released by the LolA protein.</text>
</comment>
<evidence type="ECO:0000256" key="1">
    <source>
        <dbReference type="ARBA" id="ARBA00004459"/>
    </source>
</evidence>
<evidence type="ECO:0000256" key="13">
    <source>
        <dbReference type="HAMAP-Rule" id="MF_00233"/>
    </source>
</evidence>
<keyword evidence="5 13" id="KW-0813">Transport</keyword>
<evidence type="ECO:0000256" key="3">
    <source>
        <dbReference type="ARBA" id="ARBA00011245"/>
    </source>
</evidence>
<feature type="chain" id="PRO_5020776861" description="Outer-membrane lipoprotein LolB" evidence="15">
    <location>
        <begin position="25"/>
        <end position="214"/>
    </location>
</feature>
<dbReference type="CDD" id="cd16326">
    <property type="entry name" value="LolB"/>
    <property type="match status" value="1"/>
</dbReference>
<dbReference type="EMBL" id="SAWZ01000006">
    <property type="protein sequence ID" value="RXR04417.1"/>
    <property type="molecule type" value="Genomic_DNA"/>
</dbReference>
<dbReference type="OrthoDB" id="9797618at2"/>
<evidence type="ECO:0000256" key="4">
    <source>
        <dbReference type="ARBA" id="ARBA00016202"/>
    </source>
</evidence>
<gene>
    <name evidence="13 16" type="primary">lolB</name>
    <name evidence="16" type="ORF">EPA99_13190</name>
</gene>
<evidence type="ECO:0000256" key="15">
    <source>
        <dbReference type="SAM" id="SignalP"/>
    </source>
</evidence>
<keyword evidence="9 13" id="KW-0564">Palmitate</keyword>
<dbReference type="AlphaFoldDB" id="A0A4Q1JTT8"/>
<evidence type="ECO:0000256" key="10">
    <source>
        <dbReference type="ARBA" id="ARBA00023186"/>
    </source>
</evidence>
<reference evidence="16 17" key="1">
    <citation type="submission" date="2019-01" db="EMBL/GenBank/DDBJ databases">
        <title>Pseudoxanthomonas composti sp. nov., isolated from compost.</title>
        <authorList>
            <person name="Yang G."/>
        </authorList>
    </citation>
    <scope>NUCLEOTIDE SEQUENCE [LARGE SCALE GENOMIC DNA]</scope>
    <source>
        <strain evidence="16 17">GSS15</strain>
    </source>
</reference>
<evidence type="ECO:0000256" key="8">
    <source>
        <dbReference type="ARBA" id="ARBA00023136"/>
    </source>
</evidence>
<keyword evidence="7 13" id="KW-0653">Protein transport</keyword>
<evidence type="ECO:0000313" key="16">
    <source>
        <dbReference type="EMBL" id="RXR04417.1"/>
    </source>
</evidence>
<evidence type="ECO:0000256" key="12">
    <source>
        <dbReference type="ARBA" id="ARBA00023288"/>
    </source>
</evidence>
<evidence type="ECO:0000256" key="9">
    <source>
        <dbReference type="ARBA" id="ARBA00023139"/>
    </source>
</evidence>
<dbReference type="Gene3D" id="2.50.20.10">
    <property type="entry name" value="Lipoprotein localisation LolA/LolB/LppX"/>
    <property type="match status" value="1"/>
</dbReference>
<dbReference type="RefSeq" id="WP_129471688.1">
    <property type="nucleotide sequence ID" value="NZ_SAWZ01000006.1"/>
</dbReference>
<dbReference type="GO" id="GO:0015031">
    <property type="term" value="P:protein transport"/>
    <property type="evidence" value="ECO:0007669"/>
    <property type="project" value="UniProtKB-KW"/>
</dbReference>
<dbReference type="SUPFAM" id="SSF89392">
    <property type="entry name" value="Prokaryotic lipoproteins and lipoprotein localization factors"/>
    <property type="match status" value="1"/>
</dbReference>
<dbReference type="HAMAP" id="MF_00233">
    <property type="entry name" value="LolB"/>
    <property type="match status" value="1"/>
</dbReference>
<accession>A0A4Q1JTT8</accession>
<dbReference type="GO" id="GO:0009279">
    <property type="term" value="C:cell outer membrane"/>
    <property type="evidence" value="ECO:0007669"/>
    <property type="project" value="UniProtKB-SubCell"/>
</dbReference>
<keyword evidence="12 13" id="KW-0449">Lipoprotein</keyword>
<keyword evidence="8 13" id="KW-0472">Membrane</keyword>
<organism evidence="16 17">
    <name type="scientific">Pseudoxanthomonas composti</name>
    <dbReference type="NCBI Taxonomy" id="2137479"/>
    <lineage>
        <taxon>Bacteria</taxon>
        <taxon>Pseudomonadati</taxon>
        <taxon>Pseudomonadota</taxon>
        <taxon>Gammaproteobacteria</taxon>
        <taxon>Lysobacterales</taxon>
        <taxon>Lysobacteraceae</taxon>
        <taxon>Pseudoxanthomonas</taxon>
    </lineage>
</organism>
<comment type="subcellular location">
    <subcellularLocation>
        <location evidence="1 13">Cell outer membrane</location>
        <topology evidence="1 13">Lipid-anchor</topology>
    </subcellularLocation>
</comment>
<evidence type="ECO:0000256" key="6">
    <source>
        <dbReference type="ARBA" id="ARBA00022729"/>
    </source>
</evidence>
<keyword evidence="11 13" id="KW-0998">Cell outer membrane</keyword>
<evidence type="ECO:0000256" key="5">
    <source>
        <dbReference type="ARBA" id="ARBA00022448"/>
    </source>
</evidence>
<evidence type="ECO:0000256" key="7">
    <source>
        <dbReference type="ARBA" id="ARBA00022927"/>
    </source>
</evidence>
<comment type="similarity">
    <text evidence="2 13">Belongs to the LolB family.</text>
</comment>
<evidence type="ECO:0000313" key="17">
    <source>
        <dbReference type="Proteomes" id="UP000289784"/>
    </source>
</evidence>
<dbReference type="PROSITE" id="PS51257">
    <property type="entry name" value="PROKAR_LIPOPROTEIN"/>
    <property type="match status" value="1"/>
</dbReference>
<name>A0A4Q1JTT8_9GAMM</name>
<dbReference type="NCBIfam" id="TIGR00548">
    <property type="entry name" value="lolB"/>
    <property type="match status" value="1"/>
</dbReference>
<sequence length="214" mass="23031">MRTWMRWAALALLGLSAGCATRQAREPAPALEGQAAQAAAVAQRARAEVLRNAGPWSFGGRVAIQKAGKGGSGRIDWRHDRQGGDVMSLSAPVTRQSWQLTVEPDGAGRLDGLEGGPRSGPDAEVLLQEATQWDIPVRALADWVQGVAAPDLGQADIQYGADGLPQRIEQGGWRIDYPAWRQDAVTGQALPARIESVRGDATVRLLVDDWQWLP</sequence>
<evidence type="ECO:0000256" key="14">
    <source>
        <dbReference type="SAM" id="MobiDB-lite"/>
    </source>
</evidence>
<comment type="subunit">
    <text evidence="3 13">Monomer.</text>
</comment>
<keyword evidence="6 13" id="KW-0732">Signal</keyword>
<comment type="caution">
    <text evidence="16">The sequence shown here is derived from an EMBL/GenBank/DDBJ whole genome shotgun (WGS) entry which is preliminary data.</text>
</comment>
<feature type="signal peptide" evidence="15">
    <location>
        <begin position="1"/>
        <end position="24"/>
    </location>
</feature>
<dbReference type="InterPro" id="IPR004565">
    <property type="entry name" value="OM_lipoprot_LolB"/>
</dbReference>
<dbReference type="InterPro" id="IPR029046">
    <property type="entry name" value="LolA/LolB/LppX"/>
</dbReference>
<feature type="region of interest" description="Disordered" evidence="14">
    <location>
        <begin position="67"/>
        <end position="90"/>
    </location>
</feature>